<gene>
    <name evidence="2" type="ORF">PXC00_02725</name>
</gene>
<reference evidence="2" key="1">
    <citation type="submission" date="2023-09" db="EMBL/GenBank/DDBJ databases">
        <authorList>
            <person name="Zeng C."/>
        </authorList>
    </citation>
    <scope>NUCLEOTIDE SEQUENCE</scope>
    <source>
        <strain evidence="2">ZCY20-5</strain>
    </source>
</reference>
<dbReference type="RefSeq" id="WP_275845681.1">
    <property type="nucleotide sequence ID" value="NZ_CP135996.1"/>
</dbReference>
<proteinExistence type="predicted"/>
<accession>A0AA97H1S8</accession>
<name>A0AA97H1S8_9FIRM</name>
<dbReference type="Proteomes" id="UP001300604">
    <property type="component" value="Chromosome"/>
</dbReference>
<dbReference type="EMBL" id="CP135996">
    <property type="protein sequence ID" value="WOC32806.1"/>
    <property type="molecule type" value="Genomic_DNA"/>
</dbReference>
<evidence type="ECO:0000313" key="3">
    <source>
        <dbReference type="Proteomes" id="UP001300604"/>
    </source>
</evidence>
<dbReference type="AlphaFoldDB" id="A0AA97H1S8"/>
<dbReference type="KEGG" id="carl:PXC00_02725"/>
<evidence type="ECO:0000313" key="2">
    <source>
        <dbReference type="EMBL" id="WOC32806.1"/>
    </source>
</evidence>
<feature type="region of interest" description="Disordered" evidence="1">
    <location>
        <begin position="1"/>
        <end position="22"/>
    </location>
</feature>
<sequence length="96" mass="10401">MSAQASFSSGAKGSTGTWEVENPSSNTVIMQCEIMLDGETIAKSPPIYPGQHIDGLTLSRQVLSGNYSVTATIRYYNKDTKAYLGMADYKIRLSVS</sequence>
<organism evidence="2 3">
    <name type="scientific">Caproicibacterium argilliputei</name>
    <dbReference type="NCBI Taxonomy" id="3030016"/>
    <lineage>
        <taxon>Bacteria</taxon>
        <taxon>Bacillati</taxon>
        <taxon>Bacillota</taxon>
        <taxon>Clostridia</taxon>
        <taxon>Eubacteriales</taxon>
        <taxon>Oscillospiraceae</taxon>
        <taxon>Caproicibacterium</taxon>
    </lineage>
</organism>
<reference evidence="2" key="2">
    <citation type="submission" date="2024-06" db="EMBL/GenBank/DDBJ databases">
        <title>Caproicibacterium argilliputei sp. nov, a novel caproic acid producing anaerobic bacterium isolated from pit mud.</title>
        <authorList>
            <person name="Xia S."/>
        </authorList>
    </citation>
    <scope>NUCLEOTIDE SEQUENCE</scope>
    <source>
        <strain evidence="2">ZCY20-5</strain>
    </source>
</reference>
<evidence type="ECO:0000256" key="1">
    <source>
        <dbReference type="SAM" id="MobiDB-lite"/>
    </source>
</evidence>
<protein>
    <submittedName>
        <fullName evidence="2">Uncharacterized protein</fullName>
    </submittedName>
</protein>
<keyword evidence="3" id="KW-1185">Reference proteome</keyword>